<dbReference type="Pfam" id="PF13585">
    <property type="entry name" value="CHU_C"/>
    <property type="match status" value="1"/>
</dbReference>
<accession>A0A382AD31</accession>
<dbReference type="InterPro" id="IPR025667">
    <property type="entry name" value="SprB_repeat"/>
</dbReference>
<dbReference type="NCBIfam" id="TIGR04131">
    <property type="entry name" value="Bac_Flav_CTERM"/>
    <property type="match status" value="1"/>
</dbReference>
<gene>
    <name evidence="1" type="ORF">METZ01_LOCUS151761</name>
</gene>
<evidence type="ECO:0008006" key="2">
    <source>
        <dbReference type="Google" id="ProtNLM"/>
    </source>
</evidence>
<feature type="non-terminal residue" evidence="1">
    <location>
        <position position="1"/>
    </location>
</feature>
<reference evidence="1" key="1">
    <citation type="submission" date="2018-05" db="EMBL/GenBank/DDBJ databases">
        <authorList>
            <person name="Lanie J.A."/>
            <person name="Ng W.-L."/>
            <person name="Kazmierczak K.M."/>
            <person name="Andrzejewski T.M."/>
            <person name="Davidsen T.M."/>
            <person name="Wayne K.J."/>
            <person name="Tettelin H."/>
            <person name="Glass J.I."/>
            <person name="Rusch D."/>
            <person name="Podicherti R."/>
            <person name="Tsui H.-C.T."/>
            <person name="Winkler M.E."/>
        </authorList>
    </citation>
    <scope>NUCLEOTIDE SEQUENCE</scope>
</reference>
<dbReference type="Gene3D" id="2.60.40.740">
    <property type="match status" value="1"/>
</dbReference>
<dbReference type="EMBL" id="UINC01024713">
    <property type="protein sequence ID" value="SVA98907.1"/>
    <property type="molecule type" value="Genomic_DNA"/>
</dbReference>
<organism evidence="1">
    <name type="scientific">marine metagenome</name>
    <dbReference type="NCBI Taxonomy" id="408172"/>
    <lineage>
        <taxon>unclassified sequences</taxon>
        <taxon>metagenomes</taxon>
        <taxon>ecological metagenomes</taxon>
    </lineage>
</organism>
<name>A0A382AD31_9ZZZZ</name>
<dbReference type="InterPro" id="IPR026341">
    <property type="entry name" value="T9SS_type_B"/>
</dbReference>
<dbReference type="Pfam" id="PF13573">
    <property type="entry name" value="SprB"/>
    <property type="match status" value="1"/>
</dbReference>
<evidence type="ECO:0000313" key="1">
    <source>
        <dbReference type="EMBL" id="SVA98907.1"/>
    </source>
</evidence>
<sequence>IIGDSADVSTYVYGGTPPYTYLWSTGVTTASTTNLATGSYDLKINDNNGCVNWGFLTVTIPLNLQSFLSVSETKCKDDNTGSIQAYVSGGTPPYDFYWPTNIVDLDQENTSFFRNLLEGTYAVKIIDEMGCILNDTATIKHNPKICLEVYSVFSPNEDGIHDFWEINKIEFYPEALIEVYNRSGERVFRRRNYKNTLEDAFNGKFDGERLPSSNYYYIIDLENGDEPFKGTVTIVR</sequence>
<protein>
    <recommendedName>
        <fullName evidence="2">Ig-like domain-containing protein</fullName>
    </recommendedName>
</protein>
<proteinExistence type="predicted"/>
<dbReference type="AlphaFoldDB" id="A0A382AD31"/>